<dbReference type="AlphaFoldDB" id="A0A1G9VPF6"/>
<dbReference type="PANTHER" id="PTHR43054:SF1">
    <property type="entry name" value="SCYLLO-INOSITOL 2-DEHYDROGENASE (NADP(+)) IOLU"/>
    <property type="match status" value="1"/>
</dbReference>
<dbReference type="InterPro" id="IPR036291">
    <property type="entry name" value="NAD(P)-bd_dom_sf"/>
</dbReference>
<sequence length="146" mass="16704">MSFLQDDSIVRLGVIGCGRIVMRFVPEVKYVSGSNLEGVYNPRVDSARKYAEQFYEYIRKALEQGKYVSCEKSLVLQTAQADEHYQSAKNKGLVLLEAIKTALRYAYDLMADSFKSYFRTMLVLDFPFTYSFTICSLNSAVNVRFP</sequence>
<dbReference type="Gene3D" id="1.10.3270.10">
    <property type="entry name" value="HMGR, N-terminal domain"/>
    <property type="match status" value="1"/>
</dbReference>
<dbReference type="RefSeq" id="WP_244280977.1">
    <property type="nucleotide sequence ID" value="NZ_CP048429.1"/>
</dbReference>
<dbReference type="SUPFAM" id="SSF51735">
    <property type="entry name" value="NAD(P)-binding Rossmann-fold domains"/>
    <property type="match status" value="1"/>
</dbReference>
<organism evidence="1 2">
    <name type="scientific">Paenibacillus jilunlii</name>
    <dbReference type="NCBI Taxonomy" id="682956"/>
    <lineage>
        <taxon>Bacteria</taxon>
        <taxon>Bacillati</taxon>
        <taxon>Bacillota</taxon>
        <taxon>Bacilli</taxon>
        <taxon>Bacillales</taxon>
        <taxon>Paenibacillaceae</taxon>
        <taxon>Paenibacillus</taxon>
    </lineage>
</organism>
<proteinExistence type="predicted"/>
<accession>A0A1G9VPF6</accession>
<name>A0A1G9VPF6_9BACL</name>
<dbReference type="GO" id="GO:0004420">
    <property type="term" value="F:hydroxymethylglutaryl-CoA reductase (NADPH) activity"/>
    <property type="evidence" value="ECO:0007669"/>
    <property type="project" value="InterPro"/>
</dbReference>
<evidence type="ECO:0000313" key="2">
    <source>
        <dbReference type="Proteomes" id="UP000182783"/>
    </source>
</evidence>
<gene>
    <name evidence="1" type="ORF">SAMN05216191_11790</name>
</gene>
<protein>
    <submittedName>
        <fullName evidence="1">Uncharacterized protein</fullName>
    </submittedName>
</protein>
<dbReference type="Proteomes" id="UP000182783">
    <property type="component" value="Unassembled WGS sequence"/>
</dbReference>
<evidence type="ECO:0000313" key="1">
    <source>
        <dbReference type="EMBL" id="SDM73963.1"/>
    </source>
</evidence>
<dbReference type="EMBL" id="FNGM01000017">
    <property type="protein sequence ID" value="SDM73963.1"/>
    <property type="molecule type" value="Genomic_DNA"/>
</dbReference>
<dbReference type="InterPro" id="IPR023282">
    <property type="entry name" value="HMG_CoA_Rdtase_N"/>
</dbReference>
<reference evidence="1 2" key="1">
    <citation type="submission" date="2016-10" db="EMBL/GenBank/DDBJ databases">
        <authorList>
            <person name="de Groot N.N."/>
        </authorList>
    </citation>
    <scope>NUCLEOTIDE SEQUENCE [LARGE SCALE GENOMIC DNA]</scope>
    <source>
        <strain evidence="1 2">CGMCC 1.10239</strain>
    </source>
</reference>
<dbReference type="PANTHER" id="PTHR43054">
    <property type="match status" value="1"/>
</dbReference>